<dbReference type="AlphaFoldDB" id="A0A1L9QXT7"/>
<protein>
    <submittedName>
        <fullName evidence="1">Uncharacterized protein</fullName>
    </submittedName>
</protein>
<reference evidence="1" key="1">
    <citation type="submission" date="2016-10" db="EMBL/GenBank/DDBJ databases">
        <title>CRISPR-Cas defence system in Roseofilum reptotaenium: evidence of a bacteriophage-cyanobacterium arms race in the coral black band disease.</title>
        <authorList>
            <person name="Buerger P."/>
            <person name="Wood-Charlson E.M."/>
            <person name="Weynberg K.D."/>
            <person name="Willis B."/>
            <person name="Van Oppen M.J."/>
        </authorList>
    </citation>
    <scope>NUCLEOTIDE SEQUENCE [LARGE SCALE GENOMIC DNA]</scope>
    <source>
        <strain evidence="1">AO1-A</strain>
    </source>
</reference>
<accession>A0A1L9QXT7</accession>
<dbReference type="STRING" id="1925591.BI308_00320"/>
<evidence type="ECO:0000313" key="1">
    <source>
        <dbReference type="EMBL" id="OJJ27456.1"/>
    </source>
</evidence>
<keyword evidence="2" id="KW-1185">Reference proteome</keyword>
<evidence type="ECO:0000313" key="2">
    <source>
        <dbReference type="Proteomes" id="UP000183940"/>
    </source>
</evidence>
<dbReference type="Proteomes" id="UP000183940">
    <property type="component" value="Unassembled WGS sequence"/>
</dbReference>
<sequence>MIQVTPSKLANHESYPMLKFAILFLGAFTLILCTSLISNPVQAQPPSEHTLVYSWGYDRVGSHQKVCKQLESVIQPNPRYTDKPSLHTYSRVVSDQYCSPTIND</sequence>
<organism evidence="1 2">
    <name type="scientific">Roseofilum reptotaenium AO1-A</name>
    <dbReference type="NCBI Taxonomy" id="1925591"/>
    <lineage>
        <taxon>Bacteria</taxon>
        <taxon>Bacillati</taxon>
        <taxon>Cyanobacteriota</taxon>
        <taxon>Cyanophyceae</taxon>
        <taxon>Desertifilales</taxon>
        <taxon>Desertifilaceae</taxon>
        <taxon>Roseofilum</taxon>
    </lineage>
</organism>
<gene>
    <name evidence="1" type="ORF">BI308_00320</name>
</gene>
<comment type="caution">
    <text evidence="1">The sequence shown here is derived from an EMBL/GenBank/DDBJ whole genome shotgun (WGS) entry which is preliminary data.</text>
</comment>
<proteinExistence type="predicted"/>
<name>A0A1L9QXT7_9CYAN</name>
<dbReference type="EMBL" id="MLAW01000001">
    <property type="protein sequence ID" value="OJJ27456.1"/>
    <property type="molecule type" value="Genomic_DNA"/>
</dbReference>